<proteinExistence type="predicted"/>
<gene>
    <name evidence="1" type="ORF">GALMADRAFT_144603</name>
</gene>
<evidence type="ECO:0008006" key="3">
    <source>
        <dbReference type="Google" id="ProtNLM"/>
    </source>
</evidence>
<reference evidence="2" key="1">
    <citation type="journal article" date="2014" name="Proc. Natl. Acad. Sci. U.S.A.">
        <title>Extensive sampling of basidiomycete genomes demonstrates inadequacy of the white-rot/brown-rot paradigm for wood decay fungi.</title>
        <authorList>
            <person name="Riley R."/>
            <person name="Salamov A.A."/>
            <person name="Brown D.W."/>
            <person name="Nagy L.G."/>
            <person name="Floudas D."/>
            <person name="Held B.W."/>
            <person name="Levasseur A."/>
            <person name="Lombard V."/>
            <person name="Morin E."/>
            <person name="Otillar R."/>
            <person name="Lindquist E.A."/>
            <person name="Sun H."/>
            <person name="LaButti K.M."/>
            <person name="Schmutz J."/>
            <person name="Jabbour D."/>
            <person name="Luo H."/>
            <person name="Baker S.E."/>
            <person name="Pisabarro A.G."/>
            <person name="Walton J.D."/>
            <person name="Blanchette R.A."/>
            <person name="Henrissat B."/>
            <person name="Martin F."/>
            <person name="Cullen D."/>
            <person name="Hibbett D.S."/>
            <person name="Grigoriev I.V."/>
        </authorList>
    </citation>
    <scope>NUCLEOTIDE SEQUENCE [LARGE SCALE GENOMIC DNA]</scope>
    <source>
        <strain evidence="2">CBS 339.88</strain>
    </source>
</reference>
<name>A0A067SIE5_GALM3</name>
<keyword evidence="2" id="KW-1185">Reference proteome</keyword>
<dbReference type="AlphaFoldDB" id="A0A067SIE5"/>
<accession>A0A067SIE5</accession>
<evidence type="ECO:0000313" key="2">
    <source>
        <dbReference type="Proteomes" id="UP000027222"/>
    </source>
</evidence>
<dbReference type="Proteomes" id="UP000027222">
    <property type="component" value="Unassembled WGS sequence"/>
</dbReference>
<sequence length="510" mass="57812">MKSIRLASKVLNAAESFIFRTLTFDINATNLSTNIEKLQWLSRQSPVAPRATKKLVIKCLAPEYDPEYEPETYINGQWVPTPLPCERSDIIIAKRRLRKYLYSALTSLRSVCSVQWTTHPKDDEWAQHATFKSFSSLPRLSALQINIDWIQNPLPIHHLLTLRFINLKQTGRSASKGHAYQTYLNLGKMVAHSAHLTSIKLERGDYDSQHADPSASLHQLLSLCSTGSSTLRLQNLALNRMFVKLDQTTSPHLRHLKSLDLSNMLEPYNPRNHEDIHTTLLRNEMNVDDLNKLHTKQCMVGSTINEVWVALIPLGLRLEEITLTDVTPGFLDYLETYSGLRKLRMRTTHRFKPSISPAPLANRFFEVSLGRHVNTLEELDIQASFGSTWCFVTHNMHAVSSYKKVKTFGISISGRRLEKPNTVNLLLDTVSQSLPHLHTLKLSIAAGTDLDTVNWESCWPLSSPSISSVNDIIAASLATYSSPSSSREPWVMEKEVGGRFLLHRSDRRQI</sequence>
<evidence type="ECO:0000313" key="1">
    <source>
        <dbReference type="EMBL" id="KDR70725.1"/>
    </source>
</evidence>
<dbReference type="EMBL" id="KL142396">
    <property type="protein sequence ID" value="KDR70725.1"/>
    <property type="molecule type" value="Genomic_DNA"/>
</dbReference>
<protein>
    <recommendedName>
        <fullName evidence="3">F-box domain-containing protein</fullName>
    </recommendedName>
</protein>
<organism evidence="1 2">
    <name type="scientific">Galerina marginata (strain CBS 339.88)</name>
    <dbReference type="NCBI Taxonomy" id="685588"/>
    <lineage>
        <taxon>Eukaryota</taxon>
        <taxon>Fungi</taxon>
        <taxon>Dikarya</taxon>
        <taxon>Basidiomycota</taxon>
        <taxon>Agaricomycotina</taxon>
        <taxon>Agaricomycetes</taxon>
        <taxon>Agaricomycetidae</taxon>
        <taxon>Agaricales</taxon>
        <taxon>Agaricineae</taxon>
        <taxon>Strophariaceae</taxon>
        <taxon>Galerina</taxon>
    </lineage>
</organism>
<dbReference type="OrthoDB" id="3541472at2759"/>
<dbReference type="HOGENOM" id="CLU_024210_0_0_1"/>